<protein>
    <submittedName>
        <fullName evidence="3">Thioredoxin domain-containing protein</fullName>
    </submittedName>
</protein>
<feature type="domain" description="Spermatogenesis-associated protein 20-like TRX" evidence="2">
    <location>
        <begin position="4"/>
        <end position="163"/>
    </location>
</feature>
<dbReference type="SUPFAM" id="SSF52833">
    <property type="entry name" value="Thioredoxin-like"/>
    <property type="match status" value="1"/>
</dbReference>
<reference evidence="3 4" key="1">
    <citation type="submission" date="2022-03" db="EMBL/GenBank/DDBJ databases">
        <title>Isotopic signatures of nitrous oxide derived from detoxification processes.</title>
        <authorList>
            <person name="Behrendt U."/>
            <person name="Buchen C."/>
            <person name="Well R."/>
            <person name="Ulrich A."/>
            <person name="Rohe L."/>
            <person name="Kolb S."/>
            <person name="Schloter M."/>
            <person name="Horn M.A."/>
            <person name="Augustin J."/>
        </authorList>
    </citation>
    <scope>NUCLEOTIDE SEQUENCE [LARGE SCALE GENOMIC DNA]</scope>
    <source>
        <strain evidence="3 4">S4-C24</strain>
    </source>
</reference>
<dbReference type="Pfam" id="PF03190">
    <property type="entry name" value="Thioredox_DsbH"/>
    <property type="match status" value="1"/>
</dbReference>
<dbReference type="RefSeq" id="WP_241913328.1">
    <property type="nucleotide sequence ID" value="NZ_CP093326.1"/>
</dbReference>
<dbReference type="PANTHER" id="PTHR42899">
    <property type="entry name" value="SPERMATOGENESIS-ASSOCIATED PROTEIN 20"/>
    <property type="match status" value="1"/>
</dbReference>
<evidence type="ECO:0000259" key="2">
    <source>
        <dbReference type="Pfam" id="PF03190"/>
    </source>
</evidence>
<dbReference type="Proteomes" id="UP000829069">
    <property type="component" value="Chromosome"/>
</dbReference>
<evidence type="ECO:0000313" key="3">
    <source>
        <dbReference type="EMBL" id="UNK45029.1"/>
    </source>
</evidence>
<gene>
    <name evidence="3" type="ORF">MNQ99_13890</name>
</gene>
<organism evidence="3 4">
    <name type="scientific">Arthrobacter sulfonylureivorans</name>
    <dbReference type="NCBI Taxonomy" id="2486855"/>
    <lineage>
        <taxon>Bacteria</taxon>
        <taxon>Bacillati</taxon>
        <taxon>Actinomycetota</taxon>
        <taxon>Actinomycetes</taxon>
        <taxon>Micrococcales</taxon>
        <taxon>Micrococcaceae</taxon>
        <taxon>Arthrobacter</taxon>
    </lineage>
</organism>
<dbReference type="SUPFAM" id="SSF48208">
    <property type="entry name" value="Six-hairpin glycosidases"/>
    <property type="match status" value="1"/>
</dbReference>
<dbReference type="PIRSF" id="PIRSF006402">
    <property type="entry name" value="UCP006402_thioredoxin"/>
    <property type="match status" value="1"/>
</dbReference>
<accession>A0ABY3W4B1</accession>
<dbReference type="InterPro" id="IPR004879">
    <property type="entry name" value="Ssp411-like_TRX"/>
</dbReference>
<evidence type="ECO:0000256" key="1">
    <source>
        <dbReference type="SAM" id="MobiDB-lite"/>
    </source>
</evidence>
<dbReference type="InterPro" id="IPR008928">
    <property type="entry name" value="6-hairpin_glycosidase_sf"/>
</dbReference>
<name>A0ABY3W4B1_9MICC</name>
<keyword evidence="4" id="KW-1185">Reference proteome</keyword>
<dbReference type="Gene3D" id="3.40.30.10">
    <property type="entry name" value="Glutaredoxin"/>
    <property type="match status" value="1"/>
</dbReference>
<dbReference type="CDD" id="cd02955">
    <property type="entry name" value="SSP411"/>
    <property type="match status" value="1"/>
</dbReference>
<dbReference type="EMBL" id="CP093326">
    <property type="protein sequence ID" value="UNK45029.1"/>
    <property type="molecule type" value="Genomic_DNA"/>
</dbReference>
<dbReference type="PANTHER" id="PTHR42899:SF1">
    <property type="entry name" value="SPERMATOGENESIS-ASSOCIATED PROTEIN 20"/>
    <property type="match status" value="1"/>
</dbReference>
<dbReference type="InterPro" id="IPR024705">
    <property type="entry name" value="Ssp411"/>
</dbReference>
<dbReference type="InterPro" id="IPR036249">
    <property type="entry name" value="Thioredoxin-like_sf"/>
</dbReference>
<feature type="region of interest" description="Disordered" evidence="1">
    <location>
        <begin position="174"/>
        <end position="193"/>
    </location>
</feature>
<proteinExistence type="predicted"/>
<evidence type="ECO:0000313" key="4">
    <source>
        <dbReference type="Proteomes" id="UP000829069"/>
    </source>
</evidence>
<sequence length="723" mass="76199">MAGRLRSEASAYLRQHAGNPVDWWPFGDQAFEQARLRDVPVFVSVGYAACHWCHVMAGESFEDQATAEYLNEHFIPVKVDREERPDVDSIYMSATQLMTGQGGWPMSVFALPDGRAFYAGTYFPPRPQPGQPSFRQVLQAVHEAWEQRREAVETTAASVAQALAQAGEANRGLLGDLSVEPDGGQPLPPGGPAAEWGPVQVPSGEAGGTDHRAVLEEAVEVLSGQEDTVFGGFGGAPKFPPSAVLHFLLRHAGASRSDSAQRAAGLSARTLLAMAGSALYDQLEGGFARYTVDRRWSVPHFEKMLYDNVQLLRVYAQWAVQSPAGAERDLGCSVAAGTAGWLVERLQLSHGGIASSLDADTVVDGVHHEGATYLWSPAELRRVLGADDGDWVVSVMCVGERGNVTANRSTLHPGRPLDPDERLRWEGLRPALLAVRQQRAQPARDEKVVAGWNGLAVAGLAEAGELLGRPDLTAAAAAAADYLLSVHLDDSGRLARVSHDGAAQHFEGLLEDYAGCAEGLFSLYAATGEGRWYRAAEGLVLRAEAVFLRDGTLRDQAVPAAQVSAAAGAVPPADPLESATPSGTSLFAGVLATYAAYSGSVRHRELAGRLLGYLNRIAARAPRAAGWGLAAAQALAAGPVELAVTGQSAAATALIAAARASGSPGIVVARHTADPRREETAPLLADKPVPADGALAYVCRGMVCRRPVATAAALLEELGAAGN</sequence>